<evidence type="ECO:0000256" key="1">
    <source>
        <dbReference type="SAM" id="MobiDB-lite"/>
    </source>
</evidence>
<dbReference type="PANTHER" id="PTHR34700:SF4">
    <property type="entry name" value="PHAGE-LIKE ELEMENT PBSX PROTEIN XKDP"/>
    <property type="match status" value="1"/>
</dbReference>
<sequence>MSKLAQNAAIGGMATAAVALGLVVTGVIDLGKALGRDPAPEPAALMAPDGDSPVQPAAPAARGASLTAAAPPPAAAEPAAAAAPAPQQAAPQPQAEAQTEPAQPDDIAPPSFDLVRAEPGGSTLVAGIGTPGAQVQVLVDGTAAADAEVGADGRFVAFVDIAAGANAHVVTLLQKQGDQIRASDEEVIITPTAIPAEPDQLASASAPQPQPAADPSPGDAGNPAPQADAPQTPAGPGAPPETATTPSPGAAQTPPDVTTQLAAAAPQEQAAPNAAGAMTAPVIAAPPAALATAAAPQAPSVLLSSPRGIEVLQTAPLAPGDVALDAISYDAEGEVLLSGRGEETAFVRVYLDNSPVTTSRIREDGRWRITLPQVDTGTYTLRVDQLTEAGVVTARVESPFLRESPEVLQAATTQGPITAITVQPGNTLWAIARDRYGEGLDYLKVYQANKDRIRNPDLIYPGQIFDLPDQ</sequence>
<feature type="compositionally biased region" description="Low complexity" evidence="1">
    <location>
        <begin position="215"/>
        <end position="251"/>
    </location>
</feature>
<gene>
    <name evidence="3" type="ORF">QF118_10760</name>
</gene>
<dbReference type="Gene3D" id="2.60.40.10">
    <property type="entry name" value="Immunoglobulins"/>
    <property type="match status" value="1"/>
</dbReference>
<evidence type="ECO:0000313" key="4">
    <source>
        <dbReference type="Proteomes" id="UP001241605"/>
    </source>
</evidence>
<dbReference type="SMART" id="SM00257">
    <property type="entry name" value="LysM"/>
    <property type="match status" value="1"/>
</dbReference>
<reference evidence="3 4" key="1">
    <citation type="submission" date="2023-05" db="EMBL/GenBank/DDBJ databases">
        <title>YMD87, complete Genome.</title>
        <authorList>
            <person name="Zhang J."/>
            <person name="Xu X."/>
        </authorList>
    </citation>
    <scope>NUCLEOTIDE SEQUENCE [LARGE SCALE GENOMIC DNA]</scope>
    <source>
        <strain evidence="3 4">YMD87</strain>
    </source>
</reference>
<dbReference type="InterPro" id="IPR052196">
    <property type="entry name" value="Bact_Kbp"/>
</dbReference>
<dbReference type="Proteomes" id="UP001241605">
    <property type="component" value="Chromosome"/>
</dbReference>
<dbReference type="Gene3D" id="3.10.350.10">
    <property type="entry name" value="LysM domain"/>
    <property type="match status" value="1"/>
</dbReference>
<dbReference type="PANTHER" id="PTHR34700">
    <property type="entry name" value="POTASSIUM BINDING PROTEIN KBP"/>
    <property type="match status" value="1"/>
</dbReference>
<dbReference type="PROSITE" id="PS51782">
    <property type="entry name" value="LYSM"/>
    <property type="match status" value="1"/>
</dbReference>
<feature type="compositionally biased region" description="Low complexity" evidence="1">
    <location>
        <begin position="262"/>
        <end position="272"/>
    </location>
</feature>
<evidence type="ECO:0000313" key="3">
    <source>
        <dbReference type="EMBL" id="WGW02429.1"/>
    </source>
</evidence>
<name>A0ABY8QCS2_9RHOB</name>
<dbReference type="RefSeq" id="WP_282299063.1">
    <property type="nucleotide sequence ID" value="NZ_CP124616.1"/>
</dbReference>
<dbReference type="InterPro" id="IPR013783">
    <property type="entry name" value="Ig-like_fold"/>
</dbReference>
<feature type="compositionally biased region" description="Low complexity" evidence="1">
    <location>
        <begin position="76"/>
        <end position="104"/>
    </location>
</feature>
<dbReference type="InterPro" id="IPR036779">
    <property type="entry name" value="LysM_dom_sf"/>
</dbReference>
<keyword evidence="4" id="KW-1185">Reference proteome</keyword>
<dbReference type="EMBL" id="CP124616">
    <property type="protein sequence ID" value="WGW02429.1"/>
    <property type="molecule type" value="Genomic_DNA"/>
</dbReference>
<proteinExistence type="predicted"/>
<organism evidence="3 4">
    <name type="scientific">Tropicibacter oceani</name>
    <dbReference type="NCBI Taxonomy" id="3058420"/>
    <lineage>
        <taxon>Bacteria</taxon>
        <taxon>Pseudomonadati</taxon>
        <taxon>Pseudomonadota</taxon>
        <taxon>Alphaproteobacteria</taxon>
        <taxon>Rhodobacterales</taxon>
        <taxon>Roseobacteraceae</taxon>
        <taxon>Tropicibacter</taxon>
    </lineage>
</organism>
<dbReference type="CDD" id="cd00118">
    <property type="entry name" value="LysM"/>
    <property type="match status" value="1"/>
</dbReference>
<feature type="region of interest" description="Disordered" evidence="1">
    <location>
        <begin position="199"/>
        <end position="272"/>
    </location>
</feature>
<protein>
    <submittedName>
        <fullName evidence="3">LysM peptidoglycan-binding domain-containing protein</fullName>
    </submittedName>
</protein>
<evidence type="ECO:0000259" key="2">
    <source>
        <dbReference type="PROSITE" id="PS51782"/>
    </source>
</evidence>
<dbReference type="Pfam" id="PF01476">
    <property type="entry name" value="LysM"/>
    <property type="match status" value="1"/>
</dbReference>
<feature type="domain" description="LysM" evidence="2">
    <location>
        <begin position="418"/>
        <end position="467"/>
    </location>
</feature>
<dbReference type="InterPro" id="IPR018392">
    <property type="entry name" value="LysM"/>
</dbReference>
<feature type="region of interest" description="Disordered" evidence="1">
    <location>
        <begin position="36"/>
        <end position="112"/>
    </location>
</feature>
<accession>A0ABY8QCS2</accession>